<name>A0A9P5N8S3_GYMJU</name>
<proteinExistence type="predicted"/>
<organism evidence="1 2">
    <name type="scientific">Gymnopilus junonius</name>
    <name type="common">Spectacular rustgill mushroom</name>
    <name type="synonym">Gymnopilus spectabilis subsp. junonius</name>
    <dbReference type="NCBI Taxonomy" id="109634"/>
    <lineage>
        <taxon>Eukaryota</taxon>
        <taxon>Fungi</taxon>
        <taxon>Dikarya</taxon>
        <taxon>Basidiomycota</taxon>
        <taxon>Agaricomycotina</taxon>
        <taxon>Agaricomycetes</taxon>
        <taxon>Agaricomycetidae</taxon>
        <taxon>Agaricales</taxon>
        <taxon>Agaricineae</taxon>
        <taxon>Hymenogastraceae</taxon>
        <taxon>Gymnopilus</taxon>
    </lineage>
</organism>
<dbReference type="Proteomes" id="UP000724874">
    <property type="component" value="Unassembled WGS sequence"/>
</dbReference>
<gene>
    <name evidence="1" type="ORF">CPB84DRAFT_1753048</name>
</gene>
<keyword evidence="2" id="KW-1185">Reference proteome</keyword>
<evidence type="ECO:0000313" key="1">
    <source>
        <dbReference type="EMBL" id="KAF8874205.1"/>
    </source>
</evidence>
<accession>A0A9P5N8S3</accession>
<comment type="caution">
    <text evidence="1">The sequence shown here is derived from an EMBL/GenBank/DDBJ whole genome shotgun (WGS) entry which is preliminary data.</text>
</comment>
<dbReference type="AlphaFoldDB" id="A0A9P5N8S3"/>
<dbReference type="EMBL" id="JADNYJ010000219">
    <property type="protein sequence ID" value="KAF8874205.1"/>
    <property type="molecule type" value="Genomic_DNA"/>
</dbReference>
<reference evidence="1" key="1">
    <citation type="submission" date="2020-11" db="EMBL/GenBank/DDBJ databases">
        <authorList>
            <consortium name="DOE Joint Genome Institute"/>
            <person name="Ahrendt S."/>
            <person name="Riley R."/>
            <person name="Andreopoulos W."/>
            <person name="LaButti K."/>
            <person name="Pangilinan J."/>
            <person name="Ruiz-duenas F.J."/>
            <person name="Barrasa J.M."/>
            <person name="Sanchez-Garcia M."/>
            <person name="Camarero S."/>
            <person name="Miyauchi S."/>
            <person name="Serrano A."/>
            <person name="Linde D."/>
            <person name="Babiker R."/>
            <person name="Drula E."/>
            <person name="Ayuso-Fernandez I."/>
            <person name="Pacheco R."/>
            <person name="Padilla G."/>
            <person name="Ferreira P."/>
            <person name="Barriuso J."/>
            <person name="Kellner H."/>
            <person name="Castanera R."/>
            <person name="Alfaro M."/>
            <person name="Ramirez L."/>
            <person name="Pisabarro A.G."/>
            <person name="Kuo A."/>
            <person name="Tritt A."/>
            <person name="Lipzen A."/>
            <person name="He G."/>
            <person name="Yan M."/>
            <person name="Ng V."/>
            <person name="Cullen D."/>
            <person name="Martin F."/>
            <person name="Rosso M.-N."/>
            <person name="Henrissat B."/>
            <person name="Hibbett D."/>
            <person name="Martinez A.T."/>
            <person name="Grigoriev I.V."/>
        </authorList>
    </citation>
    <scope>NUCLEOTIDE SEQUENCE</scope>
    <source>
        <strain evidence="1">AH 44721</strain>
    </source>
</reference>
<evidence type="ECO:0000313" key="2">
    <source>
        <dbReference type="Proteomes" id="UP000724874"/>
    </source>
</evidence>
<protein>
    <submittedName>
        <fullName evidence="1">Uncharacterized protein</fullName>
    </submittedName>
</protein>
<sequence length="150" mass="16330">MKKRPPDAISVALKHPASPLDTGLHKGAVDLPTYQALPLVVVPVEDDLFVYISASDYFPPLYLGVMDGHLPTCQAPSLVKDDLCSKYSDPIQSAYSTEGLMRSRVLGPLEPRIAVAKRASKPVYSSPAFELGWLLVRPLGVMGDELPTER</sequence>